<sequence>METLLDAARDMVTPETGWSAELLLRTVLTTVVMFLAIVLLARLFGTRTFASFTTYDFLTNVAAGSLVASAILSDRMVEATVGLVVLVVLQYAVSGAAARSRAARDAADNDPVVLVQDGQVLERPMRRARVSHAILDQHLRASGLTRVDEVGLAVLESGGSISVLRRGAGRDRR</sequence>
<feature type="transmembrane region" description="Helical" evidence="7">
    <location>
        <begin position="22"/>
        <end position="45"/>
    </location>
</feature>
<dbReference type="KEGG" id="serj:SGUI_0707"/>
<keyword evidence="3" id="KW-1003">Cell membrane</keyword>
<evidence type="ECO:0000259" key="8">
    <source>
        <dbReference type="Pfam" id="PF04239"/>
    </source>
</evidence>
<organism evidence="9 10">
    <name type="scientific">Serinicoccus hydrothermalis</name>
    <dbReference type="NCBI Taxonomy" id="1758689"/>
    <lineage>
        <taxon>Bacteria</taxon>
        <taxon>Bacillati</taxon>
        <taxon>Actinomycetota</taxon>
        <taxon>Actinomycetes</taxon>
        <taxon>Micrococcales</taxon>
        <taxon>Ornithinimicrobiaceae</taxon>
        <taxon>Serinicoccus</taxon>
    </lineage>
</organism>
<gene>
    <name evidence="9" type="ORF">SGUI_0707</name>
</gene>
<feature type="domain" description="YetF C-terminal" evidence="8">
    <location>
        <begin position="99"/>
        <end position="168"/>
    </location>
</feature>
<reference evidence="9 10" key="1">
    <citation type="submission" date="2016-03" db="EMBL/GenBank/DDBJ databases">
        <title>Shallow-sea hydrothermal system.</title>
        <authorList>
            <person name="Tang K."/>
        </authorList>
    </citation>
    <scope>NUCLEOTIDE SEQUENCE [LARGE SCALE GENOMIC DNA]</scope>
    <source>
        <strain evidence="9 10">JLT9</strain>
    </source>
</reference>
<evidence type="ECO:0000313" key="9">
    <source>
        <dbReference type="EMBL" id="ANS78103.1"/>
    </source>
</evidence>
<dbReference type="InterPro" id="IPR007353">
    <property type="entry name" value="DUF421"/>
</dbReference>
<protein>
    <recommendedName>
        <fullName evidence="8">YetF C-terminal domain-containing protein</fullName>
    </recommendedName>
</protein>
<accession>A0A1B1N9I9</accession>
<evidence type="ECO:0000256" key="7">
    <source>
        <dbReference type="SAM" id="Phobius"/>
    </source>
</evidence>
<dbReference type="Proteomes" id="UP000092482">
    <property type="component" value="Chromosome"/>
</dbReference>
<dbReference type="RefSeq" id="WP_066636434.1">
    <property type="nucleotide sequence ID" value="NZ_CP014989.1"/>
</dbReference>
<dbReference type="PANTHER" id="PTHR34582:SF6">
    <property type="entry name" value="UPF0702 TRANSMEMBRANE PROTEIN YCAP"/>
    <property type="match status" value="1"/>
</dbReference>
<keyword evidence="10" id="KW-1185">Reference proteome</keyword>
<dbReference type="InterPro" id="IPR023090">
    <property type="entry name" value="UPF0702_alpha/beta_dom_sf"/>
</dbReference>
<comment type="subcellular location">
    <subcellularLocation>
        <location evidence="1">Cell membrane</location>
        <topology evidence="1">Multi-pass membrane protein</topology>
    </subcellularLocation>
</comment>
<dbReference type="AlphaFoldDB" id="A0A1B1N9I9"/>
<comment type="similarity">
    <text evidence="2">Belongs to the UPF0702 family.</text>
</comment>
<feature type="transmembrane region" description="Helical" evidence="7">
    <location>
        <begin position="79"/>
        <end position="98"/>
    </location>
</feature>
<evidence type="ECO:0000313" key="10">
    <source>
        <dbReference type="Proteomes" id="UP000092482"/>
    </source>
</evidence>
<dbReference type="STRING" id="1758689.SGUI_0707"/>
<evidence type="ECO:0000256" key="5">
    <source>
        <dbReference type="ARBA" id="ARBA00022989"/>
    </source>
</evidence>
<evidence type="ECO:0000256" key="1">
    <source>
        <dbReference type="ARBA" id="ARBA00004651"/>
    </source>
</evidence>
<keyword evidence="4 7" id="KW-0812">Transmembrane</keyword>
<dbReference type="PANTHER" id="PTHR34582">
    <property type="entry name" value="UPF0702 TRANSMEMBRANE PROTEIN YCAP"/>
    <property type="match status" value="1"/>
</dbReference>
<evidence type="ECO:0000256" key="6">
    <source>
        <dbReference type="ARBA" id="ARBA00023136"/>
    </source>
</evidence>
<feature type="transmembrane region" description="Helical" evidence="7">
    <location>
        <begin position="57"/>
        <end position="73"/>
    </location>
</feature>
<keyword evidence="6 7" id="KW-0472">Membrane</keyword>
<dbReference type="GO" id="GO:0005886">
    <property type="term" value="C:plasma membrane"/>
    <property type="evidence" value="ECO:0007669"/>
    <property type="project" value="UniProtKB-SubCell"/>
</dbReference>
<keyword evidence="5 7" id="KW-1133">Transmembrane helix</keyword>
<evidence type="ECO:0000256" key="4">
    <source>
        <dbReference type="ARBA" id="ARBA00022692"/>
    </source>
</evidence>
<dbReference type="Gene3D" id="3.30.240.20">
    <property type="entry name" value="bsu07140 like domains"/>
    <property type="match status" value="1"/>
</dbReference>
<name>A0A1B1N9I9_9MICO</name>
<proteinExistence type="inferred from homology"/>
<evidence type="ECO:0000256" key="2">
    <source>
        <dbReference type="ARBA" id="ARBA00006448"/>
    </source>
</evidence>
<dbReference type="PATRIC" id="fig|1758689.4.peg.740"/>
<dbReference type="EMBL" id="CP014989">
    <property type="protein sequence ID" value="ANS78103.1"/>
    <property type="molecule type" value="Genomic_DNA"/>
</dbReference>
<dbReference type="OrthoDB" id="4870883at2"/>
<dbReference type="Pfam" id="PF04239">
    <property type="entry name" value="DUF421"/>
    <property type="match status" value="1"/>
</dbReference>
<evidence type="ECO:0000256" key="3">
    <source>
        <dbReference type="ARBA" id="ARBA00022475"/>
    </source>
</evidence>